<keyword evidence="3" id="KW-0812">Transmembrane</keyword>
<organism evidence="4 5">
    <name type="scientific">Sphingomonas hengshuiensis</name>
    <dbReference type="NCBI Taxonomy" id="1609977"/>
    <lineage>
        <taxon>Bacteria</taxon>
        <taxon>Pseudomonadati</taxon>
        <taxon>Pseudomonadota</taxon>
        <taxon>Alphaproteobacteria</taxon>
        <taxon>Sphingomonadales</taxon>
        <taxon>Sphingomonadaceae</taxon>
        <taxon>Sphingomonas</taxon>
    </lineage>
</organism>
<keyword evidence="3" id="KW-0472">Membrane</keyword>
<accession>A0A2W5B9U4</accession>
<feature type="transmembrane region" description="Helical" evidence="3">
    <location>
        <begin position="6"/>
        <end position="26"/>
    </location>
</feature>
<feature type="compositionally biased region" description="Acidic residues" evidence="2">
    <location>
        <begin position="34"/>
        <end position="43"/>
    </location>
</feature>
<keyword evidence="1" id="KW-0175">Coiled coil</keyword>
<evidence type="ECO:0000256" key="3">
    <source>
        <dbReference type="SAM" id="Phobius"/>
    </source>
</evidence>
<comment type="caution">
    <text evidence="4">The sequence shown here is derived from an EMBL/GenBank/DDBJ whole genome shotgun (WGS) entry which is preliminary data.</text>
</comment>
<sequence length="105" mass="11788">MNWGGPGFVLAIIAIVMVAGIVKTAIRARHGYPLDDDYGDDDYEGKGKRRGKRERIAVERQALLMADQNEQLQAKVLRLEERIAVLERIATDPATRTAREIDALR</sequence>
<evidence type="ECO:0000313" key="4">
    <source>
        <dbReference type="EMBL" id="PZO79935.1"/>
    </source>
</evidence>
<feature type="region of interest" description="Disordered" evidence="2">
    <location>
        <begin position="31"/>
        <end position="52"/>
    </location>
</feature>
<evidence type="ECO:0000256" key="2">
    <source>
        <dbReference type="SAM" id="MobiDB-lite"/>
    </source>
</evidence>
<name>A0A2W5B9U4_9SPHN</name>
<dbReference type="Proteomes" id="UP000248614">
    <property type="component" value="Unassembled WGS sequence"/>
</dbReference>
<proteinExistence type="predicted"/>
<feature type="coiled-coil region" evidence="1">
    <location>
        <begin position="62"/>
        <end position="89"/>
    </location>
</feature>
<protein>
    <submittedName>
        <fullName evidence="4">Uncharacterized protein</fullName>
    </submittedName>
</protein>
<evidence type="ECO:0000313" key="5">
    <source>
        <dbReference type="Proteomes" id="UP000248614"/>
    </source>
</evidence>
<dbReference type="EMBL" id="QFNF01000005">
    <property type="protein sequence ID" value="PZO79935.1"/>
    <property type="molecule type" value="Genomic_DNA"/>
</dbReference>
<dbReference type="AlphaFoldDB" id="A0A2W5B9U4"/>
<gene>
    <name evidence="4" type="ORF">DI632_03200</name>
</gene>
<evidence type="ECO:0000256" key="1">
    <source>
        <dbReference type="SAM" id="Coils"/>
    </source>
</evidence>
<reference evidence="4 5" key="1">
    <citation type="submission" date="2017-08" db="EMBL/GenBank/DDBJ databases">
        <title>Infants hospitalized years apart are colonized by the same room-sourced microbial strains.</title>
        <authorList>
            <person name="Brooks B."/>
            <person name="Olm M.R."/>
            <person name="Firek B.A."/>
            <person name="Baker R."/>
            <person name="Thomas B.C."/>
            <person name="Morowitz M.J."/>
            <person name="Banfield J.F."/>
        </authorList>
    </citation>
    <scope>NUCLEOTIDE SEQUENCE [LARGE SCALE GENOMIC DNA]</scope>
    <source>
        <strain evidence="4">S2_018_000_R3_110</strain>
    </source>
</reference>
<keyword evidence="3" id="KW-1133">Transmembrane helix</keyword>